<evidence type="ECO:0000256" key="1">
    <source>
        <dbReference type="ARBA" id="ARBA00002663"/>
    </source>
</evidence>
<comment type="similarity">
    <text evidence="7">Belongs to the RnpA family.</text>
</comment>
<dbReference type="SUPFAM" id="SSF54211">
    <property type="entry name" value="Ribosomal protein S5 domain 2-like"/>
    <property type="match status" value="1"/>
</dbReference>
<reference evidence="9 10" key="1">
    <citation type="submission" date="2019-06" db="EMBL/GenBank/DDBJ databases">
        <authorList>
            <person name="Lee I."/>
            <person name="Jang G.I."/>
            <person name="Hwang C.Y."/>
        </authorList>
    </citation>
    <scope>NUCLEOTIDE SEQUENCE [LARGE SCALE GENOMIC DNA]</scope>
    <source>
        <strain evidence="9 10">PAMC 28131</strain>
    </source>
</reference>
<evidence type="ECO:0000256" key="5">
    <source>
        <dbReference type="ARBA" id="ARBA00022801"/>
    </source>
</evidence>
<evidence type="ECO:0000256" key="3">
    <source>
        <dbReference type="ARBA" id="ARBA00022722"/>
    </source>
</evidence>
<evidence type="ECO:0000256" key="7">
    <source>
        <dbReference type="HAMAP-Rule" id="MF_00227"/>
    </source>
</evidence>
<dbReference type="GO" id="GO:0000049">
    <property type="term" value="F:tRNA binding"/>
    <property type="evidence" value="ECO:0007669"/>
    <property type="project" value="UniProtKB-UniRule"/>
</dbReference>
<keyword evidence="2 7" id="KW-0819">tRNA processing</keyword>
<keyword evidence="10" id="KW-1185">Reference proteome</keyword>
<comment type="function">
    <text evidence="1 7">RNaseP catalyzes the removal of the 5'-leader sequence from pre-tRNA to produce the mature 5'-terminus. It can also cleave other RNA substrates such as 4.5S RNA. The protein component plays an auxiliary but essential role in vivo by binding to the 5'-leader sequence and broadening the substrate specificity of the ribozyme.</text>
</comment>
<keyword evidence="6 7" id="KW-0694">RNA-binding</keyword>
<evidence type="ECO:0000256" key="6">
    <source>
        <dbReference type="ARBA" id="ARBA00022884"/>
    </source>
</evidence>
<dbReference type="EC" id="3.1.26.5" evidence="7 8"/>
<proteinExistence type="inferred from homology"/>
<dbReference type="GO" id="GO:0030677">
    <property type="term" value="C:ribonuclease P complex"/>
    <property type="evidence" value="ECO:0007669"/>
    <property type="project" value="TreeGrafter"/>
</dbReference>
<dbReference type="GO" id="GO:0004526">
    <property type="term" value="F:ribonuclease P activity"/>
    <property type="evidence" value="ECO:0007669"/>
    <property type="project" value="UniProtKB-UniRule"/>
</dbReference>
<dbReference type="HAMAP" id="MF_00227">
    <property type="entry name" value="RNase_P"/>
    <property type="match status" value="1"/>
</dbReference>
<dbReference type="AlphaFoldDB" id="A0A501XDS0"/>
<dbReference type="InterPro" id="IPR020568">
    <property type="entry name" value="Ribosomal_Su5_D2-typ_SF"/>
</dbReference>
<dbReference type="PANTHER" id="PTHR33992:SF1">
    <property type="entry name" value="RIBONUCLEASE P PROTEIN COMPONENT"/>
    <property type="match status" value="1"/>
</dbReference>
<dbReference type="EMBL" id="VFSU01000034">
    <property type="protein sequence ID" value="TPE58682.1"/>
    <property type="molecule type" value="Genomic_DNA"/>
</dbReference>
<dbReference type="InterPro" id="IPR000100">
    <property type="entry name" value="RNase_P"/>
</dbReference>
<dbReference type="InterPro" id="IPR020539">
    <property type="entry name" value="RNase_P_CS"/>
</dbReference>
<name>A0A501XDS0_9SPHN</name>
<evidence type="ECO:0000256" key="2">
    <source>
        <dbReference type="ARBA" id="ARBA00022694"/>
    </source>
</evidence>
<comment type="caution">
    <text evidence="9">The sequence shown here is derived from an EMBL/GenBank/DDBJ whole genome shotgun (WGS) entry which is preliminary data.</text>
</comment>
<comment type="subunit">
    <text evidence="7">Consists of a catalytic RNA component (M1 or rnpB) and a protein subunit.</text>
</comment>
<dbReference type="Gene3D" id="3.30.230.10">
    <property type="match status" value="1"/>
</dbReference>
<dbReference type="OrthoDB" id="9810867at2"/>
<keyword evidence="4 7" id="KW-0255">Endonuclease</keyword>
<keyword evidence="3 7" id="KW-0540">Nuclease</keyword>
<dbReference type="RefSeq" id="WP_140929534.1">
    <property type="nucleotide sequence ID" value="NZ_VFSU01000034.1"/>
</dbReference>
<evidence type="ECO:0000256" key="8">
    <source>
        <dbReference type="NCBIfam" id="TIGR00188"/>
    </source>
</evidence>
<sequence>MTDDRHAAGLTPAAFPFAPISIARIKVRRDFLAANSGIRVPMPPFILLVKPTALGVPRAGFTVTKRIGNAVARNRAKRRLREVARLAMPGLAVPSADHIFIARPQEAELPFEELLAMTVKALEKAQKKVAAA</sequence>
<dbReference type="Proteomes" id="UP000319897">
    <property type="component" value="Unassembled WGS sequence"/>
</dbReference>
<accession>A0A501XDS0</accession>
<dbReference type="Pfam" id="PF00825">
    <property type="entry name" value="Ribonuclease_P"/>
    <property type="match status" value="1"/>
</dbReference>
<evidence type="ECO:0000256" key="4">
    <source>
        <dbReference type="ARBA" id="ARBA00022759"/>
    </source>
</evidence>
<dbReference type="InterPro" id="IPR014721">
    <property type="entry name" value="Ribsml_uS5_D2-typ_fold_subgr"/>
</dbReference>
<dbReference type="GO" id="GO:0001682">
    <property type="term" value="P:tRNA 5'-leader removal"/>
    <property type="evidence" value="ECO:0007669"/>
    <property type="project" value="UniProtKB-UniRule"/>
</dbReference>
<comment type="catalytic activity">
    <reaction evidence="7">
        <text>Endonucleolytic cleavage of RNA, removing 5'-extranucleotides from tRNA precursor.</text>
        <dbReference type="EC" id="3.1.26.5"/>
    </reaction>
</comment>
<keyword evidence="5 7" id="KW-0378">Hydrolase</keyword>
<dbReference type="GO" id="GO:0042781">
    <property type="term" value="F:3'-tRNA processing endoribonuclease activity"/>
    <property type="evidence" value="ECO:0007669"/>
    <property type="project" value="TreeGrafter"/>
</dbReference>
<gene>
    <name evidence="7 9" type="primary">rnpA</name>
    <name evidence="9" type="ORF">FJQ54_16680</name>
</gene>
<dbReference type="PANTHER" id="PTHR33992">
    <property type="entry name" value="RIBONUCLEASE P PROTEIN COMPONENT"/>
    <property type="match status" value="1"/>
</dbReference>
<organism evidence="9 10">
    <name type="scientific">Sandaracinobacter neustonicus</name>
    <dbReference type="NCBI Taxonomy" id="1715348"/>
    <lineage>
        <taxon>Bacteria</taxon>
        <taxon>Pseudomonadati</taxon>
        <taxon>Pseudomonadota</taxon>
        <taxon>Alphaproteobacteria</taxon>
        <taxon>Sphingomonadales</taxon>
        <taxon>Sphingosinicellaceae</taxon>
        <taxon>Sandaracinobacter</taxon>
    </lineage>
</organism>
<evidence type="ECO:0000313" key="9">
    <source>
        <dbReference type="EMBL" id="TPE58682.1"/>
    </source>
</evidence>
<protein>
    <recommendedName>
        <fullName evidence="7 8">Ribonuclease P protein component</fullName>
        <shortName evidence="7">RNase P protein</shortName>
        <shortName evidence="7">RNaseP protein</shortName>
        <ecNumber evidence="7 8">3.1.26.5</ecNumber>
    </recommendedName>
    <alternativeName>
        <fullName evidence="7">Protein C5</fullName>
    </alternativeName>
</protein>
<dbReference type="PROSITE" id="PS00648">
    <property type="entry name" value="RIBONUCLEASE_P"/>
    <property type="match status" value="1"/>
</dbReference>
<dbReference type="NCBIfam" id="TIGR00188">
    <property type="entry name" value="rnpA"/>
    <property type="match status" value="1"/>
</dbReference>
<evidence type="ECO:0000313" key="10">
    <source>
        <dbReference type="Proteomes" id="UP000319897"/>
    </source>
</evidence>